<organism evidence="8 9">
    <name type="scientific">Candidatus Dojkabacteria bacterium</name>
    <dbReference type="NCBI Taxonomy" id="2099670"/>
    <lineage>
        <taxon>Bacteria</taxon>
        <taxon>Candidatus Dojkabacteria</taxon>
    </lineage>
</organism>
<feature type="domain" description="Flavodoxin-like" evidence="7">
    <location>
        <begin position="2"/>
        <end position="145"/>
    </location>
</feature>
<name>A0A955HZU0_9BACT</name>
<dbReference type="GO" id="GO:0010181">
    <property type="term" value="F:FMN binding"/>
    <property type="evidence" value="ECO:0007669"/>
    <property type="project" value="InterPro"/>
</dbReference>
<evidence type="ECO:0000256" key="4">
    <source>
        <dbReference type="ARBA" id="ARBA00022630"/>
    </source>
</evidence>
<accession>A0A955HZU0</accession>
<dbReference type="InterPro" id="IPR050619">
    <property type="entry name" value="Flavodoxin"/>
</dbReference>
<dbReference type="Pfam" id="PF00258">
    <property type="entry name" value="Flavodoxin_1"/>
    <property type="match status" value="1"/>
</dbReference>
<dbReference type="PANTHER" id="PTHR42809">
    <property type="entry name" value="FLAVODOXIN 2"/>
    <property type="match status" value="1"/>
</dbReference>
<evidence type="ECO:0000256" key="1">
    <source>
        <dbReference type="ARBA" id="ARBA00001917"/>
    </source>
</evidence>
<evidence type="ECO:0000259" key="7">
    <source>
        <dbReference type="PROSITE" id="PS50902"/>
    </source>
</evidence>
<dbReference type="EMBL" id="JAGQLN010000002">
    <property type="protein sequence ID" value="MCA9376420.1"/>
    <property type="molecule type" value="Genomic_DNA"/>
</dbReference>
<keyword evidence="4" id="KW-0285">Flavoprotein</keyword>
<reference evidence="8" key="1">
    <citation type="submission" date="2020-04" db="EMBL/GenBank/DDBJ databases">
        <authorList>
            <person name="Zhang T."/>
        </authorList>
    </citation>
    <scope>NUCLEOTIDE SEQUENCE</scope>
    <source>
        <strain evidence="8">HKST-UBA17</strain>
    </source>
</reference>
<dbReference type="Proteomes" id="UP000741282">
    <property type="component" value="Unassembled WGS sequence"/>
</dbReference>
<dbReference type="InterPro" id="IPR029039">
    <property type="entry name" value="Flavoprotein-like_sf"/>
</dbReference>
<evidence type="ECO:0000256" key="2">
    <source>
        <dbReference type="ARBA" id="ARBA00005267"/>
    </source>
</evidence>
<gene>
    <name evidence="8" type="ORF">KC685_00690</name>
</gene>
<comment type="cofactor">
    <cofactor evidence="1">
        <name>FMN</name>
        <dbReference type="ChEBI" id="CHEBI:58210"/>
    </cofactor>
</comment>
<evidence type="ECO:0000256" key="6">
    <source>
        <dbReference type="ARBA" id="ARBA00022982"/>
    </source>
</evidence>
<dbReference type="PANTHER" id="PTHR42809:SF1">
    <property type="entry name" value="FLAVODOXIN 1"/>
    <property type="match status" value="1"/>
</dbReference>
<dbReference type="SUPFAM" id="SSF52218">
    <property type="entry name" value="Flavoproteins"/>
    <property type="match status" value="1"/>
</dbReference>
<dbReference type="PROSITE" id="PS50902">
    <property type="entry name" value="FLAVODOXIN_LIKE"/>
    <property type="match status" value="1"/>
</dbReference>
<sequence length="154" mass="17059">MVNIIYASVTGNTERVASYVAEYLLQAGLGLETMLHRAEEIGGELFNTKDIYIVATSTWDMGQMNQFLESLYEEIPDLDLTGVKMAFIGLGDLIYGEENFCKAMDMIRSRALNSGAIELIDALKLDGDPDDQLDSAVSEWCDELIQALGHEDPQ</sequence>
<evidence type="ECO:0000256" key="5">
    <source>
        <dbReference type="ARBA" id="ARBA00022643"/>
    </source>
</evidence>
<dbReference type="AlphaFoldDB" id="A0A955HZU0"/>
<comment type="caution">
    <text evidence="8">The sequence shown here is derived from an EMBL/GenBank/DDBJ whole genome shotgun (WGS) entry which is preliminary data.</text>
</comment>
<dbReference type="Gene3D" id="3.40.50.360">
    <property type="match status" value="1"/>
</dbReference>
<protein>
    <submittedName>
        <fullName evidence="8">Flavodoxin family protein</fullName>
    </submittedName>
</protein>
<keyword evidence="3" id="KW-0813">Transport</keyword>
<evidence type="ECO:0000313" key="9">
    <source>
        <dbReference type="Proteomes" id="UP000741282"/>
    </source>
</evidence>
<proteinExistence type="inferred from homology"/>
<evidence type="ECO:0000313" key="8">
    <source>
        <dbReference type="EMBL" id="MCA9376420.1"/>
    </source>
</evidence>
<dbReference type="InterPro" id="IPR008254">
    <property type="entry name" value="Flavodoxin/NO_synth"/>
</dbReference>
<evidence type="ECO:0000256" key="3">
    <source>
        <dbReference type="ARBA" id="ARBA00022448"/>
    </source>
</evidence>
<keyword evidence="5" id="KW-0288">FMN</keyword>
<comment type="similarity">
    <text evidence="2">Belongs to the flavodoxin family.</text>
</comment>
<reference evidence="8" key="2">
    <citation type="journal article" date="2021" name="Microbiome">
        <title>Successional dynamics and alternative stable states in a saline activated sludge microbial community over 9 years.</title>
        <authorList>
            <person name="Wang Y."/>
            <person name="Ye J."/>
            <person name="Ju F."/>
            <person name="Liu L."/>
            <person name="Boyd J.A."/>
            <person name="Deng Y."/>
            <person name="Parks D.H."/>
            <person name="Jiang X."/>
            <person name="Yin X."/>
            <person name="Woodcroft B.J."/>
            <person name="Tyson G.W."/>
            <person name="Hugenholtz P."/>
            <person name="Polz M.F."/>
            <person name="Zhang T."/>
        </authorList>
    </citation>
    <scope>NUCLEOTIDE SEQUENCE</scope>
    <source>
        <strain evidence="8">HKST-UBA17</strain>
    </source>
</reference>
<keyword evidence="6" id="KW-0249">Electron transport</keyword>